<reference evidence="3" key="2">
    <citation type="submission" date="2017-05" db="EMBL/GenBank/DDBJ databases">
        <title>Dechlorination kinetics govern the competition between two new strains of the genus Sulfurospirillum.</title>
        <authorList>
            <person name="Buttet G.F."/>
            <person name="Murray A.M."/>
            <person name="Goris T."/>
            <person name="Burion M."/>
            <person name="Lin B."/>
            <person name="Rolle M."/>
            <person name="Maillard J."/>
        </authorList>
    </citation>
    <scope>NUCLEOTIDE SEQUENCE [LARGE SCALE GENOMIC DNA]</scope>
    <source>
        <strain evidence="3">SL2-1</strain>
    </source>
</reference>
<dbReference type="RefSeq" id="WP_087438618.1">
    <property type="nucleotide sequence ID" value="NZ_CP021416.1"/>
</dbReference>
<dbReference type="OrthoDB" id="5339535at2"/>
<proteinExistence type="predicted"/>
<accession>A0A6G9VW50</accession>
<organism evidence="1 3">
    <name type="scientific">Sulfurospirillum diekertiae</name>
    <dbReference type="NCBI Taxonomy" id="1854492"/>
    <lineage>
        <taxon>Bacteria</taxon>
        <taxon>Pseudomonadati</taxon>
        <taxon>Campylobacterota</taxon>
        <taxon>Epsilonproteobacteria</taxon>
        <taxon>Campylobacterales</taxon>
        <taxon>Sulfurospirillaceae</taxon>
        <taxon>Sulfurospirillum</taxon>
    </lineage>
</organism>
<accession>A0A1Y0HKP6</accession>
<protein>
    <submittedName>
        <fullName evidence="1">Uncharacterized protein</fullName>
    </submittedName>
</protein>
<reference evidence="1" key="3">
    <citation type="journal article" date="2018" name="FEMS Microbiol. Ecol.">
        <title>Coexistence of two distinct Sulfurospirillum populations respiring tetrachloroethene-genomic and kinetic considerations. .</title>
        <authorList>
            <person name="Buttet G.F."/>
            <person name="Murray A.M."/>
            <person name="Goris T."/>
            <person name="Burion M."/>
            <person name="Jin B."/>
            <person name="Rolle M."/>
            <person name="Holliger C."/>
            <person name="Maillard J."/>
        </authorList>
    </citation>
    <scope>NUCLEOTIDE SEQUENCE</scope>
    <source>
        <strain evidence="1">SL2-1</strain>
    </source>
</reference>
<evidence type="ECO:0000313" key="2">
    <source>
        <dbReference type="EMBL" id="QIR77218.1"/>
    </source>
</evidence>
<dbReference type="AlphaFoldDB" id="A0A1Y0HKP6"/>
<evidence type="ECO:0000313" key="3">
    <source>
        <dbReference type="Proteomes" id="UP000196005"/>
    </source>
</evidence>
<name>A0A1Y0HKP6_9BACT</name>
<dbReference type="Proteomes" id="UP000502831">
    <property type="component" value="Chromosome"/>
</dbReference>
<dbReference type="EMBL" id="CP021416">
    <property type="protein sequence ID" value="ARU48697.1"/>
    <property type="molecule type" value="Genomic_DNA"/>
</dbReference>
<reference evidence="2" key="4">
    <citation type="submission" date="2020-08" db="EMBL/GenBank/DDBJ databases">
        <authorList>
            <person name="Yang Y."/>
            <person name="Huo L."/>
            <person name="Yan J."/>
        </authorList>
    </citation>
    <scope>NUCLEOTIDE SEQUENCE</scope>
    <source>
        <strain evidence="2">ACSDCE</strain>
    </source>
</reference>
<dbReference type="Proteomes" id="UP000196005">
    <property type="component" value="Chromosome"/>
</dbReference>
<evidence type="ECO:0000313" key="4">
    <source>
        <dbReference type="Proteomes" id="UP000502831"/>
    </source>
</evidence>
<sequence>MENSNPPKFIERDKIFKAKDIIVALKYFGVSFDKLKTNTPNRARAIVLGYKAWRLGLNETQLRSVIERKIDDKEIIEILEYKEKKSIRSWSIFTKIKEDDYKIKVERLWCKKLGALCLIAKIGQKELITLACETFKDQLDCTIPKEF</sequence>
<keyword evidence="3" id="KW-1185">Reference proteome</keyword>
<dbReference type="KEGG" id="suls:Sdiek1_1534"/>
<gene>
    <name evidence="2" type="ORF">FA584_13830</name>
    <name evidence="1" type="ORF">Sdiek1_1534</name>
</gene>
<dbReference type="EMBL" id="CP039734">
    <property type="protein sequence ID" value="QIR77218.1"/>
    <property type="molecule type" value="Genomic_DNA"/>
</dbReference>
<reference evidence="2 4" key="1">
    <citation type="journal article" date="2017" name="Environ. Sci. Technol.">
        <title>Organohalide Respiration with Chlorinated Ethenes under Low pH Conditions.</title>
        <authorList>
            <person name="Yang Y."/>
            <person name="Capiro N.L."/>
            <person name="Marcet T.F."/>
            <person name="Yan J."/>
            <person name="Pennell K.D."/>
            <person name="Loffler F.E."/>
        </authorList>
    </citation>
    <scope>NUCLEOTIDE SEQUENCE [LARGE SCALE GENOMIC DNA]</scope>
    <source>
        <strain evidence="2 4">ACSDCE</strain>
    </source>
</reference>
<evidence type="ECO:0000313" key="1">
    <source>
        <dbReference type="EMBL" id="ARU48697.1"/>
    </source>
</evidence>